<accession>A0A286GXI5</accession>
<evidence type="ECO:0000256" key="6">
    <source>
        <dbReference type="ARBA" id="ARBA00022737"/>
    </source>
</evidence>
<gene>
    <name evidence="10" type="ORF">SAMN05421508_111127</name>
</gene>
<feature type="repeat" description="TPR" evidence="8">
    <location>
        <begin position="79"/>
        <end position="112"/>
    </location>
</feature>
<keyword evidence="5 10" id="KW-0808">Transferase</keyword>
<dbReference type="PANTHER" id="PTHR44835:SF1">
    <property type="entry name" value="PROTEIN O-GLCNAC TRANSFERASE"/>
    <property type="match status" value="1"/>
</dbReference>
<dbReference type="SMART" id="SM00028">
    <property type="entry name" value="TPR"/>
    <property type="match status" value="7"/>
</dbReference>
<protein>
    <recommendedName>
        <fullName evidence="3">protein O-GlcNAc transferase</fullName>
        <ecNumber evidence="3">2.4.1.255</ecNumber>
    </recommendedName>
</protein>
<evidence type="ECO:0000256" key="4">
    <source>
        <dbReference type="ARBA" id="ARBA00022676"/>
    </source>
</evidence>
<dbReference type="PANTHER" id="PTHR44835">
    <property type="entry name" value="UDP-N-ACETYLGLUCOSAMINE--PEPTIDE N-ACETYLGLUCOSAMINYLTRANSFERASE SPINDLY-RELATED"/>
    <property type="match status" value="1"/>
</dbReference>
<name>A0A286GXI5_9PROT</name>
<dbReference type="EC" id="2.4.1.255" evidence="3"/>
<dbReference type="SUPFAM" id="SSF53756">
    <property type="entry name" value="UDP-Glycosyltransferase/glycogen phosphorylase"/>
    <property type="match status" value="1"/>
</dbReference>
<sequence length="849" mass="93715">MTPPPRAAAAPDPQAMQRVNDAMRAGRLPEARTLLEALATAGAHPGVFHLLGEVLFVLGDHAEAERRLMQAVAAAPGFVAAQFALGLLRVKQDRFAEAREPLTACLEADPRHEGAAFNLGRCLEHIGLGPEALQCYRLTIELNPGNGRAYNNIGTILEANGRGEDAFEYFVKATQVEPTLHAAWNNAGRTAEKAERLDVADVFFRKAAELDADPVGGIVRYADFLIRHTRAGEAERVLRAMIEQHPDEARLCAAVSLSLTERGQYTQAAEEAEKAIALAPELDEGYRMLGRALNQSGQFTKAAEVFLTGLDYAGNRRSFAYEAGANLRGAKQVGRALEMFLLAVFGDEGLKQSAEEVAAHVLATGTVPDWVIDDLADVDQKGVMVPMVSLAALFGGIGDHRTMRRIYDQFIDVCRGHLNPWSTYAFTANYDPDITALDLFRHYQGYKTVSDLSALQAPLRPSRGGKRDRLRIGYLSPDFRSHAMINFIKPILENHDRDAVEIYAYGELKVGDGETRWVQDRVDGWRLTTKVRDEDVVRMIREDEVDILVDLAGHTGGHRLGIFPHRPAPVTATWLGYLYTTAVPGVDYFIGDAVSTPPGCDHLFTEKIVRLPHYLACYTPSAKAPEEIAPLPADAAGHITFGNCSRLVRVNPQVLRAWAEILNRVPTARLVLDHHDYGDAWCNAYMTNRLREAGAPMDRVTLYHSGDYWGFYARTDVVLDTFPHNSGTTTCEALWMGVPVLTIADRPPVGRLGPSMLDTVGHPELTGWSVAEYVRKAMLLAADVDRLRVLRGSLRDDLRRSPIMDGRRFMRNMETAYRAMWQNAVDGVVAAIDVFEDAAVIVEKQTAAE</sequence>
<dbReference type="OrthoDB" id="146908at2"/>
<dbReference type="InterPro" id="IPR011990">
    <property type="entry name" value="TPR-like_helical_dom_sf"/>
</dbReference>
<evidence type="ECO:0000256" key="1">
    <source>
        <dbReference type="ARBA" id="ARBA00004922"/>
    </source>
</evidence>
<feature type="domain" description="O-GlcNAc transferase C-terminal" evidence="9">
    <location>
        <begin position="631"/>
        <end position="813"/>
    </location>
</feature>
<dbReference type="InterPro" id="IPR029489">
    <property type="entry name" value="OGT/SEC/SPY_C"/>
</dbReference>
<dbReference type="InterPro" id="IPR019734">
    <property type="entry name" value="TPR_rpt"/>
</dbReference>
<dbReference type="AlphaFoldDB" id="A0A286GXI5"/>
<evidence type="ECO:0000256" key="7">
    <source>
        <dbReference type="ARBA" id="ARBA00022803"/>
    </source>
</evidence>
<dbReference type="Gene3D" id="3.40.50.2000">
    <property type="entry name" value="Glycogen Phosphorylase B"/>
    <property type="match status" value="1"/>
</dbReference>
<organism evidence="10 11">
    <name type="scientific">Caenispirillum bisanense</name>
    <dbReference type="NCBI Taxonomy" id="414052"/>
    <lineage>
        <taxon>Bacteria</taxon>
        <taxon>Pseudomonadati</taxon>
        <taxon>Pseudomonadota</taxon>
        <taxon>Alphaproteobacteria</taxon>
        <taxon>Rhodospirillales</taxon>
        <taxon>Novispirillaceae</taxon>
        <taxon>Caenispirillum</taxon>
    </lineage>
</organism>
<evidence type="ECO:0000256" key="8">
    <source>
        <dbReference type="PROSITE-ProRule" id="PRU00339"/>
    </source>
</evidence>
<evidence type="ECO:0000256" key="3">
    <source>
        <dbReference type="ARBA" id="ARBA00011970"/>
    </source>
</evidence>
<keyword evidence="4" id="KW-0328">Glycosyltransferase</keyword>
<dbReference type="EMBL" id="OCNJ01000011">
    <property type="protein sequence ID" value="SOE00192.1"/>
    <property type="molecule type" value="Genomic_DNA"/>
</dbReference>
<comment type="similarity">
    <text evidence="2">Belongs to the glycosyltransferase 41 family. O-GlcNAc transferase subfamily.</text>
</comment>
<comment type="pathway">
    <text evidence="1">Protein modification; protein glycosylation.</text>
</comment>
<evidence type="ECO:0000313" key="11">
    <source>
        <dbReference type="Proteomes" id="UP000219621"/>
    </source>
</evidence>
<evidence type="ECO:0000256" key="5">
    <source>
        <dbReference type="ARBA" id="ARBA00022679"/>
    </source>
</evidence>
<dbReference type="Proteomes" id="UP000219621">
    <property type="component" value="Unassembled WGS sequence"/>
</dbReference>
<evidence type="ECO:0000256" key="2">
    <source>
        <dbReference type="ARBA" id="ARBA00005386"/>
    </source>
</evidence>
<dbReference type="SUPFAM" id="SSF48452">
    <property type="entry name" value="TPR-like"/>
    <property type="match status" value="2"/>
</dbReference>
<keyword evidence="11" id="KW-1185">Reference proteome</keyword>
<evidence type="ECO:0000313" key="10">
    <source>
        <dbReference type="EMBL" id="SOE00192.1"/>
    </source>
</evidence>
<proteinExistence type="inferred from homology"/>
<dbReference type="GO" id="GO:0097363">
    <property type="term" value="F:protein O-acetylglucosaminyltransferase activity"/>
    <property type="evidence" value="ECO:0007669"/>
    <property type="project" value="UniProtKB-EC"/>
</dbReference>
<feature type="domain" description="O-GlcNAc transferase C-terminal" evidence="9">
    <location>
        <begin position="466"/>
        <end position="613"/>
    </location>
</feature>
<evidence type="ECO:0000259" key="9">
    <source>
        <dbReference type="Pfam" id="PF13844"/>
    </source>
</evidence>
<dbReference type="Pfam" id="PF13432">
    <property type="entry name" value="TPR_16"/>
    <property type="match status" value="3"/>
</dbReference>
<dbReference type="RefSeq" id="WP_097281108.1">
    <property type="nucleotide sequence ID" value="NZ_OCNJ01000011.1"/>
</dbReference>
<reference evidence="10 11" key="1">
    <citation type="submission" date="2017-09" db="EMBL/GenBank/DDBJ databases">
        <authorList>
            <person name="Ehlers B."/>
            <person name="Leendertz F.H."/>
        </authorList>
    </citation>
    <scope>NUCLEOTIDE SEQUENCE [LARGE SCALE GENOMIC DNA]</scope>
    <source>
        <strain evidence="10 11">USBA 140</strain>
    </source>
</reference>
<dbReference type="Gene3D" id="3.40.50.11380">
    <property type="match status" value="1"/>
</dbReference>
<feature type="repeat" description="TPR" evidence="8">
    <location>
        <begin position="147"/>
        <end position="180"/>
    </location>
</feature>
<dbReference type="Pfam" id="PF13844">
    <property type="entry name" value="Glyco_transf_41"/>
    <property type="match status" value="2"/>
</dbReference>
<dbReference type="InterPro" id="IPR051939">
    <property type="entry name" value="Glycosyltr_41/O-GlcNAc_trsf"/>
</dbReference>
<dbReference type="Pfam" id="PF13181">
    <property type="entry name" value="TPR_8"/>
    <property type="match status" value="2"/>
</dbReference>
<dbReference type="PROSITE" id="PS50005">
    <property type="entry name" value="TPR"/>
    <property type="match status" value="2"/>
</dbReference>
<keyword evidence="6" id="KW-0677">Repeat</keyword>
<keyword evidence="7 8" id="KW-0802">TPR repeat</keyword>
<dbReference type="Gene3D" id="1.25.40.10">
    <property type="entry name" value="Tetratricopeptide repeat domain"/>
    <property type="match status" value="2"/>
</dbReference>